<evidence type="ECO:0000313" key="4">
    <source>
        <dbReference type="Proteomes" id="UP000230423"/>
    </source>
</evidence>
<dbReference type="PANTHER" id="PTHR17972:SF0">
    <property type="entry name" value="NUCLEOLAR PROTEIN 6"/>
    <property type="match status" value="1"/>
</dbReference>
<feature type="domain" description="Nrap protein" evidence="2">
    <location>
        <begin position="28"/>
        <end position="136"/>
    </location>
</feature>
<organism evidence="3 4">
    <name type="scientific">Teladorsagia circumcincta</name>
    <name type="common">Brown stomach worm</name>
    <name type="synonym">Ostertagia circumcincta</name>
    <dbReference type="NCBI Taxonomy" id="45464"/>
    <lineage>
        <taxon>Eukaryota</taxon>
        <taxon>Metazoa</taxon>
        <taxon>Ecdysozoa</taxon>
        <taxon>Nematoda</taxon>
        <taxon>Chromadorea</taxon>
        <taxon>Rhabditida</taxon>
        <taxon>Rhabditina</taxon>
        <taxon>Rhabditomorpha</taxon>
        <taxon>Strongyloidea</taxon>
        <taxon>Trichostrongylidae</taxon>
        <taxon>Teladorsagia</taxon>
    </lineage>
</organism>
<dbReference type="GO" id="GO:0034456">
    <property type="term" value="C:UTP-C complex"/>
    <property type="evidence" value="ECO:0007669"/>
    <property type="project" value="TreeGrafter"/>
</dbReference>
<name>A0A2G9TIL7_TELCI</name>
<evidence type="ECO:0000259" key="2">
    <source>
        <dbReference type="Pfam" id="PF17404"/>
    </source>
</evidence>
<keyword evidence="4" id="KW-1185">Reference proteome</keyword>
<dbReference type="GO" id="GO:0006409">
    <property type="term" value="P:tRNA export from nucleus"/>
    <property type="evidence" value="ECO:0007669"/>
    <property type="project" value="TreeGrafter"/>
</dbReference>
<proteinExistence type="inferred from homology"/>
<evidence type="ECO:0000256" key="1">
    <source>
        <dbReference type="RuleBase" id="RU364032"/>
    </source>
</evidence>
<dbReference type="AlphaFoldDB" id="A0A2G9TIL7"/>
<comment type="subcellular location">
    <subcellularLocation>
        <location evidence="1">Nucleus</location>
        <location evidence="1">Nucleolus</location>
    </subcellularLocation>
</comment>
<dbReference type="GO" id="GO:0032545">
    <property type="term" value="C:CURI complex"/>
    <property type="evidence" value="ECO:0007669"/>
    <property type="project" value="TreeGrafter"/>
</dbReference>
<keyword evidence="1" id="KW-0539">Nucleus</keyword>
<dbReference type="Proteomes" id="UP000230423">
    <property type="component" value="Unassembled WGS sequence"/>
</dbReference>
<gene>
    <name evidence="3" type="ORF">TELCIR_20767</name>
</gene>
<dbReference type="PANTHER" id="PTHR17972">
    <property type="entry name" value="NUCLEOLAR RNA-ASSOCIATED PROTEIN"/>
    <property type="match status" value="1"/>
</dbReference>
<comment type="similarity">
    <text evidence="1">Belongs to the NRAP family.</text>
</comment>
<dbReference type="InterPro" id="IPR035368">
    <property type="entry name" value="Nrap_D3"/>
</dbReference>
<protein>
    <recommendedName>
        <fullName evidence="1">Nucleolar protein 6</fullName>
    </recommendedName>
</protein>
<dbReference type="Pfam" id="PF17404">
    <property type="entry name" value="Nrap_D3"/>
    <property type="match status" value="1"/>
</dbReference>
<dbReference type="OrthoDB" id="10251401at2759"/>
<evidence type="ECO:0000313" key="3">
    <source>
        <dbReference type="EMBL" id="PIO57813.1"/>
    </source>
</evidence>
<dbReference type="GO" id="GO:0006364">
    <property type="term" value="P:rRNA processing"/>
    <property type="evidence" value="ECO:0007669"/>
    <property type="project" value="TreeGrafter"/>
</dbReference>
<feature type="non-terminal residue" evidence="3">
    <location>
        <position position="1"/>
    </location>
</feature>
<reference evidence="3 4" key="1">
    <citation type="submission" date="2015-09" db="EMBL/GenBank/DDBJ databases">
        <title>Draft genome of the parasitic nematode Teladorsagia circumcincta isolate WARC Sus (inbred).</title>
        <authorList>
            <person name="Mitreva M."/>
        </authorList>
    </citation>
    <scope>NUCLEOTIDE SEQUENCE [LARGE SCALE GENOMIC DNA]</scope>
    <source>
        <strain evidence="3 4">S</strain>
    </source>
</reference>
<dbReference type="InterPro" id="IPR005554">
    <property type="entry name" value="NOL6/Upt22"/>
</dbReference>
<dbReference type="GO" id="GO:0003723">
    <property type="term" value="F:RNA binding"/>
    <property type="evidence" value="ECO:0007669"/>
    <property type="project" value="UniProtKB-KW"/>
</dbReference>
<accession>A0A2G9TIL7</accession>
<feature type="non-terminal residue" evidence="3">
    <location>
        <position position="246"/>
    </location>
</feature>
<dbReference type="EMBL" id="KZ363746">
    <property type="protein sequence ID" value="PIO57813.1"/>
    <property type="molecule type" value="Genomic_DNA"/>
</dbReference>
<keyword evidence="1" id="KW-0694">RNA-binding</keyword>
<dbReference type="GO" id="GO:0032040">
    <property type="term" value="C:small-subunit processome"/>
    <property type="evidence" value="ECO:0007669"/>
    <property type="project" value="TreeGrafter"/>
</dbReference>
<sequence length="246" mass="27880">LVLTPENMTLLFKMPDLLLDTVNEDDRLARFTTKFMKRIQECLVGRFDNVRMEHLKDGKQNSATYLIGLRATREWTNPLTVGPVATDPAAKEFRALWKEKTQLRKFADARICECMVWAETASESVPRSILQFILIKSAKGLPLMITNIHGISSYLRDTEPYAAEVLCRADQGQIENEHRLLAQRAVPPYNGCVTVHIKLEYSGKWGDTIDGVRQLSAAFYIEIGKYLKAKHGLIAVPTVDQLFVVK</sequence>